<dbReference type="AlphaFoldDB" id="A0A239JR41"/>
<dbReference type="RefSeq" id="WP_176441722.1">
    <property type="nucleotide sequence ID" value="NZ_FZOU01000004.1"/>
</dbReference>
<sequence length="54" mass="6250">MPPLRDFIPKLHRENESICSQCCQVIRTSPTAPTLEQAQQQHRCKVFSLNTVLR</sequence>
<dbReference type="EMBL" id="FZOU01000004">
    <property type="protein sequence ID" value="SNT07888.1"/>
    <property type="molecule type" value="Genomic_DNA"/>
</dbReference>
<organism evidence="1 2">
    <name type="scientific">Granulicella rosea</name>
    <dbReference type="NCBI Taxonomy" id="474952"/>
    <lineage>
        <taxon>Bacteria</taxon>
        <taxon>Pseudomonadati</taxon>
        <taxon>Acidobacteriota</taxon>
        <taxon>Terriglobia</taxon>
        <taxon>Terriglobales</taxon>
        <taxon>Acidobacteriaceae</taxon>
        <taxon>Granulicella</taxon>
    </lineage>
</organism>
<accession>A0A239JR41</accession>
<evidence type="ECO:0000313" key="2">
    <source>
        <dbReference type="Proteomes" id="UP000198356"/>
    </source>
</evidence>
<evidence type="ECO:0000313" key="1">
    <source>
        <dbReference type="EMBL" id="SNT07888.1"/>
    </source>
</evidence>
<proteinExistence type="predicted"/>
<reference evidence="1 2" key="1">
    <citation type="submission" date="2017-06" db="EMBL/GenBank/DDBJ databases">
        <authorList>
            <person name="Kim H.J."/>
            <person name="Triplett B.A."/>
        </authorList>
    </citation>
    <scope>NUCLEOTIDE SEQUENCE [LARGE SCALE GENOMIC DNA]</scope>
    <source>
        <strain evidence="1 2">DSM 18704</strain>
    </source>
</reference>
<protein>
    <submittedName>
        <fullName evidence="1">Uncharacterized protein</fullName>
    </submittedName>
</protein>
<keyword evidence="2" id="KW-1185">Reference proteome</keyword>
<name>A0A239JR41_9BACT</name>
<gene>
    <name evidence="1" type="ORF">SAMN05421770_10468</name>
</gene>
<dbReference type="Proteomes" id="UP000198356">
    <property type="component" value="Unassembled WGS sequence"/>
</dbReference>